<dbReference type="Pfam" id="PF08502">
    <property type="entry name" value="LeuA_dimer"/>
    <property type="match status" value="2"/>
</dbReference>
<dbReference type="AlphaFoldDB" id="A0AAD6XPU7"/>
<evidence type="ECO:0000256" key="3">
    <source>
        <dbReference type="ARBA" id="ARBA00009767"/>
    </source>
</evidence>
<keyword evidence="6" id="KW-0028">Amino-acid biosynthesis</keyword>
<evidence type="ECO:0000259" key="10">
    <source>
        <dbReference type="PROSITE" id="PS50991"/>
    </source>
</evidence>
<dbReference type="SUPFAM" id="SSF51569">
    <property type="entry name" value="Aldolase"/>
    <property type="match status" value="1"/>
</dbReference>
<keyword evidence="7" id="KW-0808">Transferase</keyword>
<dbReference type="Pfam" id="PF22615">
    <property type="entry name" value="IPMS_D2"/>
    <property type="match status" value="1"/>
</dbReference>
<evidence type="ECO:0000256" key="8">
    <source>
        <dbReference type="ARBA" id="ARBA00022723"/>
    </source>
</evidence>
<evidence type="ECO:0000256" key="2">
    <source>
        <dbReference type="ARBA" id="ARBA00004689"/>
    </source>
</evidence>
<dbReference type="InterPro" id="IPR054692">
    <property type="entry name" value="LeuA-like_post-cat"/>
</dbReference>
<dbReference type="GO" id="GO:0005739">
    <property type="term" value="C:mitochondrion"/>
    <property type="evidence" value="ECO:0007669"/>
    <property type="project" value="TreeGrafter"/>
</dbReference>
<dbReference type="Gene3D" id="3.30.160.270">
    <property type="match status" value="2"/>
</dbReference>
<dbReference type="PANTHER" id="PTHR46911:SF1">
    <property type="entry name" value="2-ISOPROPYLMALATE SYNTHASE"/>
    <property type="match status" value="1"/>
</dbReference>
<evidence type="ECO:0000256" key="1">
    <source>
        <dbReference type="ARBA" id="ARBA00000064"/>
    </source>
</evidence>
<keyword evidence="8" id="KW-0479">Metal-binding</keyword>
<dbReference type="InterPro" id="IPR013709">
    <property type="entry name" value="2-isopropylmalate_synth_dimer"/>
</dbReference>
<evidence type="ECO:0000313" key="11">
    <source>
        <dbReference type="EMBL" id="KAJ7085772.1"/>
    </source>
</evidence>
<keyword evidence="12" id="KW-1185">Reference proteome</keyword>
<name>A0AAD6XPU7_9AGAR</name>
<dbReference type="PANTHER" id="PTHR46911">
    <property type="match status" value="1"/>
</dbReference>
<evidence type="ECO:0000256" key="6">
    <source>
        <dbReference type="ARBA" id="ARBA00022605"/>
    </source>
</evidence>
<reference evidence="11" key="1">
    <citation type="submission" date="2023-03" db="EMBL/GenBank/DDBJ databases">
        <title>Massive genome expansion in bonnet fungi (Mycena s.s.) driven by repeated elements and novel gene families across ecological guilds.</title>
        <authorList>
            <consortium name="Lawrence Berkeley National Laboratory"/>
            <person name="Harder C.B."/>
            <person name="Miyauchi S."/>
            <person name="Viragh M."/>
            <person name="Kuo A."/>
            <person name="Thoen E."/>
            <person name="Andreopoulos B."/>
            <person name="Lu D."/>
            <person name="Skrede I."/>
            <person name="Drula E."/>
            <person name="Henrissat B."/>
            <person name="Morin E."/>
            <person name="Kohler A."/>
            <person name="Barry K."/>
            <person name="LaButti K."/>
            <person name="Morin E."/>
            <person name="Salamov A."/>
            <person name="Lipzen A."/>
            <person name="Mereny Z."/>
            <person name="Hegedus B."/>
            <person name="Baldrian P."/>
            <person name="Stursova M."/>
            <person name="Weitz H."/>
            <person name="Taylor A."/>
            <person name="Grigoriev I.V."/>
            <person name="Nagy L.G."/>
            <person name="Martin F."/>
            <person name="Kauserud H."/>
        </authorList>
    </citation>
    <scope>NUCLEOTIDE SEQUENCE</scope>
    <source>
        <strain evidence="11">CBHHK173m</strain>
    </source>
</reference>
<organism evidence="11 12">
    <name type="scientific">Mycena belliarum</name>
    <dbReference type="NCBI Taxonomy" id="1033014"/>
    <lineage>
        <taxon>Eukaryota</taxon>
        <taxon>Fungi</taxon>
        <taxon>Dikarya</taxon>
        <taxon>Basidiomycota</taxon>
        <taxon>Agaricomycotina</taxon>
        <taxon>Agaricomycetes</taxon>
        <taxon>Agaricomycetidae</taxon>
        <taxon>Agaricales</taxon>
        <taxon>Marasmiineae</taxon>
        <taxon>Mycenaceae</taxon>
        <taxon>Mycena</taxon>
    </lineage>
</organism>
<dbReference type="InterPro" id="IPR002034">
    <property type="entry name" value="AIPM/Hcit_synth_CS"/>
</dbReference>
<dbReference type="InterPro" id="IPR005668">
    <property type="entry name" value="IPM_Synthase"/>
</dbReference>
<evidence type="ECO:0000256" key="5">
    <source>
        <dbReference type="ARBA" id="ARBA00022430"/>
    </source>
</evidence>
<dbReference type="HAMAP" id="MF_00572">
    <property type="entry name" value="LeuA_type2"/>
    <property type="match status" value="1"/>
</dbReference>
<dbReference type="NCBIfam" id="TIGR00970">
    <property type="entry name" value="leuA_yeast"/>
    <property type="match status" value="1"/>
</dbReference>
<dbReference type="GO" id="GO:0003852">
    <property type="term" value="F:2-isopropylmalate synthase activity"/>
    <property type="evidence" value="ECO:0007669"/>
    <property type="project" value="UniProtKB-EC"/>
</dbReference>
<dbReference type="SUPFAM" id="SSF110921">
    <property type="entry name" value="2-isopropylmalate synthase LeuA, allosteric (dimerisation) domain"/>
    <property type="match status" value="2"/>
</dbReference>
<evidence type="ECO:0000256" key="4">
    <source>
        <dbReference type="ARBA" id="ARBA00012973"/>
    </source>
</evidence>
<dbReference type="InterPro" id="IPR013785">
    <property type="entry name" value="Aldolase_TIM"/>
</dbReference>
<dbReference type="PROSITE" id="PS00816">
    <property type="entry name" value="AIPM_HOMOCIT_SYNTH_2"/>
    <property type="match status" value="1"/>
</dbReference>
<comment type="similarity">
    <text evidence="3">Belongs to the alpha-IPM synthase/homocitrate synthase family. LeuA type 2 subfamily.</text>
</comment>
<dbReference type="EMBL" id="JARJCN010000033">
    <property type="protein sequence ID" value="KAJ7085772.1"/>
    <property type="molecule type" value="Genomic_DNA"/>
</dbReference>
<dbReference type="InterPro" id="IPR036230">
    <property type="entry name" value="LeuA_allosteric_dom_sf"/>
</dbReference>
<proteinExistence type="inferred from homology"/>
<dbReference type="PROSITE" id="PS00815">
    <property type="entry name" value="AIPM_HOMOCIT_SYNTH_1"/>
    <property type="match status" value="1"/>
</dbReference>
<evidence type="ECO:0000313" key="12">
    <source>
        <dbReference type="Proteomes" id="UP001222325"/>
    </source>
</evidence>
<dbReference type="CDD" id="cd07942">
    <property type="entry name" value="DRE_TIM_LeuA"/>
    <property type="match status" value="1"/>
</dbReference>
<evidence type="ECO:0000256" key="9">
    <source>
        <dbReference type="ARBA" id="ARBA00023304"/>
    </source>
</evidence>
<dbReference type="GO" id="GO:0009098">
    <property type="term" value="P:L-leucine biosynthetic process"/>
    <property type="evidence" value="ECO:0007669"/>
    <property type="project" value="UniProtKB-KW"/>
</dbReference>
<feature type="domain" description="Pyruvate carboxyltransferase" evidence="10">
    <location>
        <begin position="33"/>
        <end position="312"/>
    </location>
</feature>
<dbReference type="EC" id="2.3.3.13" evidence="4"/>
<keyword evidence="9" id="KW-0100">Branched-chain amino acid biosynthesis</keyword>
<dbReference type="Pfam" id="PF00682">
    <property type="entry name" value="HMGL-like"/>
    <property type="match status" value="1"/>
</dbReference>
<dbReference type="InterPro" id="IPR039371">
    <property type="entry name" value="LeuA_N_DRE-TIM"/>
</dbReference>
<dbReference type="NCBIfam" id="NF002991">
    <property type="entry name" value="PRK03739.1"/>
    <property type="match status" value="1"/>
</dbReference>
<comment type="pathway">
    <text evidence="2">Amino-acid biosynthesis; L-leucine biosynthesis; L-leucine from 3-methyl-2-oxobutanoate: step 1/4.</text>
</comment>
<comment type="catalytic activity">
    <reaction evidence="1">
        <text>3-methyl-2-oxobutanoate + acetyl-CoA + H2O = (2S)-2-isopropylmalate + CoA + H(+)</text>
        <dbReference type="Rhea" id="RHEA:21524"/>
        <dbReference type="ChEBI" id="CHEBI:1178"/>
        <dbReference type="ChEBI" id="CHEBI:11851"/>
        <dbReference type="ChEBI" id="CHEBI:15377"/>
        <dbReference type="ChEBI" id="CHEBI:15378"/>
        <dbReference type="ChEBI" id="CHEBI:57287"/>
        <dbReference type="ChEBI" id="CHEBI:57288"/>
        <dbReference type="EC" id="2.3.3.13"/>
    </reaction>
</comment>
<dbReference type="SMART" id="SM00917">
    <property type="entry name" value="LeuA_dimer"/>
    <property type="match status" value="2"/>
</dbReference>
<dbReference type="InterPro" id="IPR000891">
    <property type="entry name" value="PYR_CT"/>
</dbReference>
<keyword evidence="5" id="KW-0432">Leucine biosynthesis</keyword>
<dbReference type="GO" id="GO:0046872">
    <property type="term" value="F:metal ion binding"/>
    <property type="evidence" value="ECO:0007669"/>
    <property type="project" value="UniProtKB-KW"/>
</dbReference>
<dbReference type="PROSITE" id="PS50991">
    <property type="entry name" value="PYR_CT"/>
    <property type="match status" value="1"/>
</dbReference>
<protein>
    <recommendedName>
        <fullName evidence="4">2-isopropylmalate synthase</fullName>
        <ecNumber evidence="4">2.3.3.13</ecNumber>
    </recommendedName>
</protein>
<sequence length="800" mass="87563">MPMLADPSQKYRPYTPIVLKDRQWPSKTFIAPPVWLSTDLRDGNQALANPMTIEQKTVFFRQLVKAGVKEIEVAYPAASDTDFSFVRGLIENNEVPDDVWVQVLTPAREDLIRRTVDSVAGAKRAIIHMYNATSPAFRNVVFRNSKEQTVELAVKHTKIVRRLTEECTQKHGTIFRYEYSPETFTQTEPDFAIEICEAVKTAWGKAGSGDDRITFNLPSTVEIAPPNHYADQIENFCNKISEREKVIVSLHPHNDRGTGIASAELGCLAGGQRVEGCLFGNGERTGNVDLVNLALNLYSQGIHPNLDFSDLESVMDVVTKCNDLPIHPRHPYAGELVFTAFSGSHQDAIKKGFEEQKQRHALAAENGEPQYWNIPYLPIDPADLGLSYEAVIRVNSQSGKGGIAYLIKQHLALDLPRKMQIAFYHVVQAVSDREAREMTVDDITTAFRETYHYGGSKYKGRLHLRNFKISAEPSADPSDLSGDEATDERRRFDGTISVDGVLRVIRGAGNGPLSALLDALKTHLDIDLSIREYTEHIIGEEDGQNAKAASYVELVPSGDRRSAESWWGVGMDSDIAGSGLRALLSAVNGAIGARALPELKLSVGYGARSGQEDVSSVIVNALGLELPRRFQASFFEVVQRAARDAGGEIAVGALTDLFRETYAYDIKGAGAPKLSMPTFKMEHVGEGSRRAITGEVAFYGKTEKISGEGNGPLSAMLSALHTHIVGTLTLREYSEHSLGEGAEVVAASYVELVYELPGQKRRSAWGVATDTDITASGLRAVLGAASRLEVVMKGEVNGNA</sequence>
<dbReference type="Gene3D" id="3.20.20.70">
    <property type="entry name" value="Aldolase class I"/>
    <property type="match status" value="1"/>
</dbReference>
<dbReference type="Proteomes" id="UP001222325">
    <property type="component" value="Unassembled WGS sequence"/>
</dbReference>
<accession>A0AAD6XPU7</accession>
<comment type="caution">
    <text evidence="11">The sequence shown here is derived from an EMBL/GenBank/DDBJ whole genome shotgun (WGS) entry which is preliminary data.</text>
</comment>
<gene>
    <name evidence="11" type="ORF">B0H15DRAFT_939747</name>
</gene>
<evidence type="ECO:0000256" key="7">
    <source>
        <dbReference type="ARBA" id="ARBA00022679"/>
    </source>
</evidence>
<dbReference type="SUPFAM" id="SSF89000">
    <property type="entry name" value="post-HMGL domain-like"/>
    <property type="match status" value="2"/>
</dbReference>